<proteinExistence type="predicted"/>
<reference evidence="2" key="1">
    <citation type="submission" date="2017-09" db="EMBL/GenBank/DDBJ databases">
        <authorList>
            <person name="Varghese N."/>
            <person name="Submissions S."/>
        </authorList>
    </citation>
    <scope>NUCLEOTIDE SEQUENCE [LARGE SCALE GENOMIC DNA]</scope>
    <source>
        <strain evidence="2">DSM 2913</strain>
    </source>
</reference>
<evidence type="ECO:0000313" key="2">
    <source>
        <dbReference type="Proteomes" id="UP000218627"/>
    </source>
</evidence>
<dbReference type="RefSeq" id="WP_096602867.1">
    <property type="nucleotide sequence ID" value="NZ_OBEN01000009.1"/>
</dbReference>
<dbReference type="OrthoDB" id="15370at2"/>
<evidence type="ECO:0000313" key="1">
    <source>
        <dbReference type="EMBL" id="SNZ15790.1"/>
    </source>
</evidence>
<dbReference type="EMBL" id="OBEN01000009">
    <property type="protein sequence ID" value="SNZ15790.1"/>
    <property type="molecule type" value="Genomic_DNA"/>
</dbReference>
<sequence>MDIVEVNTPDLLEKLKSLELKVWKGLSDIEVKELLQHKKAYMFRSSTQEVGYLVYSYRRGRAYIEDLVISDSAHFIPIMRSIEKIFKPASIVALIEPHFMWFFSPKRERILKNSGYKLSKVRRFKLFGEDFLYVRLVYESSSG</sequence>
<organism evidence="1 2">
    <name type="scientific">Hydrogenobacter hydrogenophilus</name>
    <dbReference type="NCBI Taxonomy" id="35835"/>
    <lineage>
        <taxon>Bacteria</taxon>
        <taxon>Pseudomonadati</taxon>
        <taxon>Aquificota</taxon>
        <taxon>Aquificia</taxon>
        <taxon>Aquificales</taxon>
        <taxon>Aquificaceae</taxon>
        <taxon>Hydrogenobacter</taxon>
    </lineage>
</organism>
<dbReference type="AlphaFoldDB" id="A0A285P251"/>
<gene>
    <name evidence="1" type="ORF">SAMN06265353_1449</name>
</gene>
<accession>A0A285P251</accession>
<name>A0A285P251_9AQUI</name>
<protein>
    <submittedName>
        <fullName evidence="1">Uncharacterized protein</fullName>
    </submittedName>
</protein>
<keyword evidence="2" id="KW-1185">Reference proteome</keyword>
<dbReference type="Proteomes" id="UP000218627">
    <property type="component" value="Unassembled WGS sequence"/>
</dbReference>